<evidence type="ECO:0000256" key="2">
    <source>
        <dbReference type="SAM" id="SignalP"/>
    </source>
</evidence>
<dbReference type="RefSeq" id="WP_220115586.1">
    <property type="nucleotide sequence ID" value="NZ_JAHZUY010000002.1"/>
</dbReference>
<keyword evidence="2" id="KW-0732">Signal</keyword>
<sequence length="221" mass="23630">MDDAACTPRRRGRTRLFLAATVLGAGAALAAALGAAAQQGAGGSHAAPQHRTSLPMRAPELPPELAAVRDALRKYEDPVVAVRDGYFSTLGCVEYAEGGMGVHFLNAALLGPTPDPMRPQILVYEPAGNGHLRLVAAEWFVPLATGVAERPSLFGRPFDGPMEGHEPLMPRALHHYDLHVWLFKENPAGLFHAVNPTVGCAGHAYAQMEEPPPAVPHHPRR</sequence>
<organism evidence="3 4">
    <name type="scientific">Caldovatus aquaticus</name>
    <dbReference type="NCBI Taxonomy" id="2865671"/>
    <lineage>
        <taxon>Bacteria</taxon>
        <taxon>Pseudomonadati</taxon>
        <taxon>Pseudomonadota</taxon>
        <taxon>Alphaproteobacteria</taxon>
        <taxon>Acetobacterales</taxon>
        <taxon>Roseomonadaceae</taxon>
        <taxon>Caldovatus</taxon>
    </lineage>
</organism>
<dbReference type="EMBL" id="JAHZUY010000002">
    <property type="protein sequence ID" value="MBW8268079.1"/>
    <property type="molecule type" value="Genomic_DNA"/>
</dbReference>
<evidence type="ECO:0000313" key="3">
    <source>
        <dbReference type="EMBL" id="MBW8268079.1"/>
    </source>
</evidence>
<reference evidence="3 4" key="1">
    <citation type="submission" date="2021-08" db="EMBL/GenBank/DDBJ databases">
        <title>Caldovatus sediminis gen. nov., sp. nov., a moderately thermophilic bacterium isolated from a hot spring.</title>
        <authorList>
            <person name="Hu C.-J."/>
            <person name="Li W.-J."/>
            <person name="Xian W.-D."/>
        </authorList>
    </citation>
    <scope>NUCLEOTIDE SEQUENCE [LARGE SCALE GENOMIC DNA]</scope>
    <source>
        <strain evidence="3 4">SYSU G05006</strain>
    </source>
</reference>
<name>A0ABS7EXP7_9PROT</name>
<feature type="signal peptide" evidence="2">
    <location>
        <begin position="1"/>
        <end position="30"/>
    </location>
</feature>
<proteinExistence type="predicted"/>
<feature type="chain" id="PRO_5045679090" evidence="2">
    <location>
        <begin position="31"/>
        <end position="221"/>
    </location>
</feature>
<comment type="caution">
    <text evidence="3">The sequence shown here is derived from an EMBL/GenBank/DDBJ whole genome shotgun (WGS) entry which is preliminary data.</text>
</comment>
<keyword evidence="4" id="KW-1185">Reference proteome</keyword>
<evidence type="ECO:0000313" key="4">
    <source>
        <dbReference type="Proteomes" id="UP001519924"/>
    </source>
</evidence>
<protein>
    <submittedName>
        <fullName evidence="3">Uncharacterized protein</fullName>
    </submittedName>
</protein>
<gene>
    <name evidence="3" type="ORF">K1J50_01105</name>
</gene>
<feature type="region of interest" description="Disordered" evidence="1">
    <location>
        <begin position="41"/>
        <end position="60"/>
    </location>
</feature>
<dbReference type="Proteomes" id="UP001519924">
    <property type="component" value="Unassembled WGS sequence"/>
</dbReference>
<evidence type="ECO:0000256" key="1">
    <source>
        <dbReference type="SAM" id="MobiDB-lite"/>
    </source>
</evidence>
<accession>A0ABS7EXP7</accession>